<keyword evidence="2" id="KW-1185">Reference proteome</keyword>
<name>A0ABT5HT80_9CAUL</name>
<dbReference type="InterPro" id="IPR009225">
    <property type="entry name" value="Phage_head_completion_GpL"/>
</dbReference>
<reference evidence="1 2" key="1">
    <citation type="submission" date="2023-01" db="EMBL/GenBank/DDBJ databases">
        <title>Novel species of the genus Asticcacaulis isolated from rivers.</title>
        <authorList>
            <person name="Lu H."/>
        </authorList>
    </citation>
    <scope>NUCLEOTIDE SEQUENCE [LARGE SCALE GENOMIC DNA]</scope>
    <source>
        <strain evidence="1 2">BYS171W</strain>
    </source>
</reference>
<organism evidence="1 2">
    <name type="scientific">Asticcacaulis aquaticus</name>
    <dbReference type="NCBI Taxonomy" id="2984212"/>
    <lineage>
        <taxon>Bacteria</taxon>
        <taxon>Pseudomonadati</taxon>
        <taxon>Pseudomonadota</taxon>
        <taxon>Alphaproteobacteria</taxon>
        <taxon>Caulobacterales</taxon>
        <taxon>Caulobacteraceae</taxon>
        <taxon>Asticcacaulis</taxon>
    </lineage>
</organism>
<proteinExistence type="predicted"/>
<dbReference type="EMBL" id="JAQQKX010000005">
    <property type="protein sequence ID" value="MDC7683281.1"/>
    <property type="molecule type" value="Genomic_DNA"/>
</dbReference>
<sequence length="158" mass="17052">MSDLISIPPEDASPGNSVVTAGPFWPDIDINDFRESFRVAGPEITHARLVLALRGALLSLRSETIEWKAAQVAAGYATLAAIPADEIDGESVNIHLYRRAIYAFAAADLLENHRDTTATGAGLGRIEESQPTAGDHKRNATHAIRDLKGKRRVKSALI</sequence>
<evidence type="ECO:0000313" key="2">
    <source>
        <dbReference type="Proteomes" id="UP001214854"/>
    </source>
</evidence>
<dbReference type="Pfam" id="PF05926">
    <property type="entry name" value="Phage_GPL"/>
    <property type="match status" value="1"/>
</dbReference>
<evidence type="ECO:0000313" key="1">
    <source>
        <dbReference type="EMBL" id="MDC7683281.1"/>
    </source>
</evidence>
<comment type="caution">
    <text evidence="1">The sequence shown here is derived from an EMBL/GenBank/DDBJ whole genome shotgun (WGS) entry which is preliminary data.</text>
</comment>
<protein>
    <submittedName>
        <fullName evidence="1">Head completion/stabilization protein</fullName>
    </submittedName>
</protein>
<accession>A0ABT5HT80</accession>
<gene>
    <name evidence="1" type="ORF">PQU92_08330</name>
</gene>
<dbReference type="RefSeq" id="WP_272747755.1">
    <property type="nucleotide sequence ID" value="NZ_JAQQKX010000005.1"/>
</dbReference>
<dbReference type="Proteomes" id="UP001214854">
    <property type="component" value="Unassembled WGS sequence"/>
</dbReference>